<evidence type="ECO:0000313" key="2">
    <source>
        <dbReference type="Proteomes" id="UP000215405"/>
    </source>
</evidence>
<dbReference type="PANTHER" id="PTHR40267">
    <property type="entry name" value="BLR3294 PROTEIN"/>
    <property type="match status" value="1"/>
</dbReference>
<dbReference type="Proteomes" id="UP000215405">
    <property type="component" value="Unassembled WGS sequence"/>
</dbReference>
<accession>A0A231V1X4</accession>
<proteinExistence type="predicted"/>
<comment type="caution">
    <text evidence="1">The sequence shown here is derived from an EMBL/GenBank/DDBJ whole genome shotgun (WGS) entry which is preliminary data.</text>
</comment>
<dbReference type="PANTHER" id="PTHR40267:SF1">
    <property type="entry name" value="BLR3294 PROTEIN"/>
    <property type="match status" value="1"/>
</dbReference>
<gene>
    <name evidence="1" type="ORF">B7H23_04510</name>
</gene>
<dbReference type="InterPro" id="IPR026286">
    <property type="entry name" value="MaiA/AMDase"/>
</dbReference>
<evidence type="ECO:0000313" key="1">
    <source>
        <dbReference type="EMBL" id="OXT02188.1"/>
    </source>
</evidence>
<dbReference type="EMBL" id="NBYO01000001">
    <property type="protein sequence ID" value="OXT02188.1"/>
    <property type="molecule type" value="Genomic_DNA"/>
</dbReference>
<dbReference type="InterPro" id="IPR053714">
    <property type="entry name" value="Iso_Racemase_Enz_sf"/>
</dbReference>
<dbReference type="AlphaFoldDB" id="A0A231V1X4"/>
<sequence length="265" mass="28201">MKICPVSMSPVAPQFKAASETARFGLIALATDLTSEGDLYRQLPNEAASFHVTRVAFENPTTLENLRKMSPRLTAAAALLAPLQPLRAICFSCTAASVVIGESEVRAAIQKTAGKVPVVTPASASLAAFVTLGAQRIAVLTPYTLATSKPMAAYFARHEVDVTRFECLGLDDDRNMALVSRQTIFDAAIAADTPEAQALFLSCTSLPAIGVIADIERRVGKPVVTSNQASAWAMARLGGFTDHRPARYGRLFEHALPAHTFGEAA</sequence>
<organism evidence="1 2">
    <name type="scientific">Notoacmeibacter marinus</name>
    <dbReference type="NCBI Taxonomy" id="1876515"/>
    <lineage>
        <taxon>Bacteria</taxon>
        <taxon>Pseudomonadati</taxon>
        <taxon>Pseudomonadota</taxon>
        <taxon>Alphaproteobacteria</taxon>
        <taxon>Hyphomicrobiales</taxon>
        <taxon>Notoacmeibacteraceae</taxon>
        <taxon>Notoacmeibacter</taxon>
    </lineage>
</organism>
<name>A0A231V1X4_9HYPH</name>
<keyword evidence="2" id="KW-1185">Reference proteome</keyword>
<protein>
    <submittedName>
        <fullName evidence="1">Ectoine utilization protein EutA</fullName>
    </submittedName>
</protein>
<dbReference type="Pfam" id="PF17645">
    <property type="entry name" value="Amdase"/>
    <property type="match status" value="1"/>
</dbReference>
<dbReference type="Gene3D" id="3.40.50.12500">
    <property type="match status" value="1"/>
</dbReference>
<reference evidence="2" key="1">
    <citation type="journal article" date="2017" name="Int. J. Syst. Evol. Microbiol.">
        <title>Notoacmeibacter marinus gen. nov., sp. nov., isolated from the gut of a limpet and proposal of Notoacmeibacteraceae fam. nov. in the order Rhizobiales of the class Alphaproteobacteria.</title>
        <authorList>
            <person name="Huang Z."/>
            <person name="Guo F."/>
            <person name="Lai Q."/>
        </authorList>
    </citation>
    <scope>NUCLEOTIDE SEQUENCE [LARGE SCALE GENOMIC DNA]</scope>
    <source>
        <strain evidence="2">XMTR2A4</strain>
    </source>
</reference>
<dbReference type="PIRSF" id="PIRSF015736">
    <property type="entry name" value="MI"/>
    <property type="match status" value="1"/>
</dbReference>